<reference evidence="2" key="1">
    <citation type="journal article" date="2014" name="Front. Microbiol.">
        <title>High frequency of phylogenetically diverse reductive dehalogenase-homologous genes in deep subseafloor sedimentary metagenomes.</title>
        <authorList>
            <person name="Kawai M."/>
            <person name="Futagami T."/>
            <person name="Toyoda A."/>
            <person name="Takaki Y."/>
            <person name="Nishi S."/>
            <person name="Hori S."/>
            <person name="Arai W."/>
            <person name="Tsubouchi T."/>
            <person name="Morono Y."/>
            <person name="Uchiyama I."/>
            <person name="Ito T."/>
            <person name="Fujiyama A."/>
            <person name="Inagaki F."/>
            <person name="Takami H."/>
        </authorList>
    </citation>
    <scope>NUCLEOTIDE SEQUENCE</scope>
    <source>
        <strain evidence="2">Expedition CK06-06</strain>
    </source>
</reference>
<accession>X0TST2</accession>
<feature type="non-terminal residue" evidence="2">
    <location>
        <position position="1"/>
    </location>
</feature>
<comment type="caution">
    <text evidence="2">The sequence shown here is derived from an EMBL/GenBank/DDBJ whole genome shotgun (WGS) entry which is preliminary data.</text>
</comment>
<evidence type="ECO:0000256" key="1">
    <source>
        <dbReference type="SAM" id="MobiDB-lite"/>
    </source>
</evidence>
<feature type="region of interest" description="Disordered" evidence="1">
    <location>
        <begin position="131"/>
        <end position="151"/>
    </location>
</feature>
<dbReference type="AlphaFoldDB" id="X0TST2"/>
<sequence length="170" mass="18461">EVAPDLDALLAEYEPPKVAAEVEAPAAPTSAEVLEMRTMLQQNRETQLEEGLNESARMVKEAAGETANNVPEWMIKGALREEAIRNPQIEQVFNDRKANPAAWTKVASALGKKIATDLSVDQAATDSWNAVDSAQNSASSGKVQGKELDWTEKGMSDSEFTLEKMKLANS</sequence>
<evidence type="ECO:0000313" key="2">
    <source>
        <dbReference type="EMBL" id="GAF79200.1"/>
    </source>
</evidence>
<organism evidence="2">
    <name type="scientific">marine sediment metagenome</name>
    <dbReference type="NCBI Taxonomy" id="412755"/>
    <lineage>
        <taxon>unclassified sequences</taxon>
        <taxon>metagenomes</taxon>
        <taxon>ecological metagenomes</taxon>
    </lineage>
</organism>
<gene>
    <name evidence="2" type="ORF">S01H1_16134</name>
</gene>
<feature type="compositionally biased region" description="Polar residues" evidence="1">
    <location>
        <begin position="131"/>
        <end position="142"/>
    </location>
</feature>
<proteinExistence type="predicted"/>
<dbReference type="EMBL" id="BARS01008464">
    <property type="protein sequence ID" value="GAF79200.1"/>
    <property type="molecule type" value="Genomic_DNA"/>
</dbReference>
<protein>
    <submittedName>
        <fullName evidence="2">Uncharacterized protein</fullName>
    </submittedName>
</protein>
<name>X0TST2_9ZZZZ</name>